<gene>
    <name evidence="2" type="ORF">PG996_004534</name>
</gene>
<reference evidence="2 3" key="1">
    <citation type="submission" date="2023-01" db="EMBL/GenBank/DDBJ databases">
        <title>Analysis of 21 Apiospora genomes using comparative genomics revels a genus with tremendous synthesis potential of carbohydrate active enzymes and secondary metabolites.</title>
        <authorList>
            <person name="Sorensen T."/>
        </authorList>
    </citation>
    <scope>NUCLEOTIDE SEQUENCE [LARGE SCALE GENOMIC DNA]</scope>
    <source>
        <strain evidence="2 3">CBS 83171</strain>
    </source>
</reference>
<evidence type="ECO:0000313" key="3">
    <source>
        <dbReference type="Proteomes" id="UP001446871"/>
    </source>
</evidence>
<dbReference type="InterPro" id="IPR045518">
    <property type="entry name" value="2EXR"/>
</dbReference>
<accession>A0ABR1W863</accession>
<dbReference type="Pfam" id="PF20150">
    <property type="entry name" value="2EXR"/>
    <property type="match status" value="1"/>
</dbReference>
<dbReference type="EMBL" id="JAQQWM010000002">
    <property type="protein sequence ID" value="KAK8078364.1"/>
    <property type="molecule type" value="Genomic_DNA"/>
</dbReference>
<organism evidence="2 3">
    <name type="scientific">Apiospora saccharicola</name>
    <dbReference type="NCBI Taxonomy" id="335842"/>
    <lineage>
        <taxon>Eukaryota</taxon>
        <taxon>Fungi</taxon>
        <taxon>Dikarya</taxon>
        <taxon>Ascomycota</taxon>
        <taxon>Pezizomycotina</taxon>
        <taxon>Sordariomycetes</taxon>
        <taxon>Xylariomycetidae</taxon>
        <taxon>Amphisphaeriales</taxon>
        <taxon>Apiosporaceae</taxon>
        <taxon>Apiospora</taxon>
    </lineage>
</organism>
<evidence type="ECO:0000259" key="1">
    <source>
        <dbReference type="Pfam" id="PF20150"/>
    </source>
</evidence>
<evidence type="ECO:0000313" key="2">
    <source>
        <dbReference type="EMBL" id="KAK8078364.1"/>
    </source>
</evidence>
<name>A0ABR1W863_9PEZI</name>
<proteinExistence type="predicted"/>
<protein>
    <recommendedName>
        <fullName evidence="1">2EXR domain-containing protein</fullName>
    </recommendedName>
</protein>
<keyword evidence="3" id="KW-1185">Reference proteome</keyword>
<dbReference type="Proteomes" id="UP001446871">
    <property type="component" value="Unassembled WGS sequence"/>
</dbReference>
<sequence>MAQAQAPGVLARLPLEIRFDIYDLTFKQRTHKFVCFHPDLIFIRTMDLSVPNIASVCHEMRAYARQRYETFSMTC</sequence>
<feature type="domain" description="2EXR" evidence="1">
    <location>
        <begin position="12"/>
        <end position="72"/>
    </location>
</feature>
<comment type="caution">
    <text evidence="2">The sequence shown here is derived from an EMBL/GenBank/DDBJ whole genome shotgun (WGS) entry which is preliminary data.</text>
</comment>